<accession>A0A8H4R495</accession>
<dbReference type="Proteomes" id="UP000566819">
    <property type="component" value="Unassembled WGS sequence"/>
</dbReference>
<feature type="transmembrane region" description="Helical" evidence="5">
    <location>
        <begin position="305"/>
        <end position="327"/>
    </location>
</feature>
<evidence type="ECO:0000256" key="4">
    <source>
        <dbReference type="ARBA" id="ARBA00023136"/>
    </source>
</evidence>
<dbReference type="InterPro" id="IPR020846">
    <property type="entry name" value="MFS_dom"/>
</dbReference>
<dbReference type="OrthoDB" id="6770063at2759"/>
<dbReference type="Pfam" id="PF07690">
    <property type="entry name" value="MFS_1"/>
    <property type="match status" value="1"/>
</dbReference>
<feature type="transmembrane region" description="Helical" evidence="5">
    <location>
        <begin position="511"/>
        <end position="534"/>
    </location>
</feature>
<feature type="transmembrane region" description="Helical" evidence="5">
    <location>
        <begin position="252"/>
        <end position="270"/>
    </location>
</feature>
<evidence type="ECO:0000256" key="3">
    <source>
        <dbReference type="ARBA" id="ARBA00022989"/>
    </source>
</evidence>
<feature type="transmembrane region" description="Helical" evidence="5">
    <location>
        <begin position="187"/>
        <end position="209"/>
    </location>
</feature>
<dbReference type="PANTHER" id="PTHR23501">
    <property type="entry name" value="MAJOR FACILITATOR SUPERFAMILY"/>
    <property type="match status" value="1"/>
</dbReference>
<keyword evidence="8" id="KW-1185">Reference proteome</keyword>
<evidence type="ECO:0000256" key="1">
    <source>
        <dbReference type="ARBA" id="ARBA00004141"/>
    </source>
</evidence>
<reference evidence="7 8" key="1">
    <citation type="submission" date="2020-03" db="EMBL/GenBank/DDBJ databases">
        <title>Draft Genome Sequence of Cudoniella acicularis.</title>
        <authorList>
            <person name="Buettner E."/>
            <person name="Kellner H."/>
        </authorList>
    </citation>
    <scope>NUCLEOTIDE SEQUENCE [LARGE SCALE GENOMIC DNA]</scope>
    <source>
        <strain evidence="7 8">DSM 108380</strain>
    </source>
</reference>
<dbReference type="Gene3D" id="1.20.1720.10">
    <property type="entry name" value="Multidrug resistance protein D"/>
    <property type="match status" value="1"/>
</dbReference>
<dbReference type="GO" id="GO:0005886">
    <property type="term" value="C:plasma membrane"/>
    <property type="evidence" value="ECO:0007669"/>
    <property type="project" value="TreeGrafter"/>
</dbReference>
<dbReference type="AlphaFoldDB" id="A0A8H4R495"/>
<dbReference type="EMBL" id="JAAMPI010001917">
    <property type="protein sequence ID" value="KAF4621880.1"/>
    <property type="molecule type" value="Genomic_DNA"/>
</dbReference>
<feature type="transmembrane region" description="Helical" evidence="5">
    <location>
        <begin position="389"/>
        <end position="408"/>
    </location>
</feature>
<dbReference type="InterPro" id="IPR036259">
    <property type="entry name" value="MFS_trans_sf"/>
</dbReference>
<comment type="caution">
    <text evidence="7">The sequence shown here is derived from an EMBL/GenBank/DDBJ whole genome shotgun (WGS) entry which is preliminary data.</text>
</comment>
<feature type="transmembrane region" description="Helical" evidence="5">
    <location>
        <begin position="133"/>
        <end position="150"/>
    </location>
</feature>
<feature type="transmembrane region" description="Helical" evidence="5">
    <location>
        <begin position="221"/>
        <end position="240"/>
    </location>
</feature>
<evidence type="ECO:0000313" key="7">
    <source>
        <dbReference type="EMBL" id="KAF4621880.1"/>
    </source>
</evidence>
<evidence type="ECO:0000259" key="6">
    <source>
        <dbReference type="PROSITE" id="PS50850"/>
    </source>
</evidence>
<name>A0A8H4R495_9HELO</name>
<dbReference type="PANTHER" id="PTHR23501:SF39">
    <property type="entry name" value="MULTIDRUG TRANSPORTER, PUTATIVE (AFU_ORTHOLOGUE AFUA_1G05010)-RELATED"/>
    <property type="match status" value="1"/>
</dbReference>
<feature type="transmembrane region" description="Helical" evidence="5">
    <location>
        <begin position="428"/>
        <end position="449"/>
    </location>
</feature>
<feature type="domain" description="Major facilitator superfamily (MFS) profile" evidence="6">
    <location>
        <begin position="96"/>
        <end position="583"/>
    </location>
</feature>
<keyword evidence="2 5" id="KW-0812">Transmembrane</keyword>
<feature type="transmembrane region" description="Helical" evidence="5">
    <location>
        <begin position="595"/>
        <end position="619"/>
    </location>
</feature>
<organism evidence="7 8">
    <name type="scientific">Cudoniella acicularis</name>
    <dbReference type="NCBI Taxonomy" id="354080"/>
    <lineage>
        <taxon>Eukaryota</taxon>
        <taxon>Fungi</taxon>
        <taxon>Dikarya</taxon>
        <taxon>Ascomycota</taxon>
        <taxon>Pezizomycotina</taxon>
        <taxon>Leotiomycetes</taxon>
        <taxon>Helotiales</taxon>
        <taxon>Tricladiaceae</taxon>
        <taxon>Cudoniella</taxon>
    </lineage>
</organism>
<dbReference type="PROSITE" id="PS50850">
    <property type="entry name" value="MFS"/>
    <property type="match status" value="1"/>
</dbReference>
<keyword evidence="4 5" id="KW-0472">Membrane</keyword>
<proteinExistence type="predicted"/>
<feature type="transmembrane region" description="Helical" evidence="5">
    <location>
        <begin position="456"/>
        <end position="475"/>
    </location>
</feature>
<gene>
    <name evidence="7" type="ORF">G7Y89_g14463</name>
</gene>
<dbReference type="InterPro" id="IPR011701">
    <property type="entry name" value="MFS"/>
</dbReference>
<dbReference type="SUPFAM" id="SSF103473">
    <property type="entry name" value="MFS general substrate transporter"/>
    <property type="match status" value="1"/>
</dbReference>
<keyword evidence="3 5" id="KW-1133">Transmembrane helix</keyword>
<dbReference type="GO" id="GO:0022857">
    <property type="term" value="F:transmembrane transporter activity"/>
    <property type="evidence" value="ECO:0007669"/>
    <property type="project" value="InterPro"/>
</dbReference>
<protein>
    <recommendedName>
        <fullName evidence="6">Major facilitator superfamily (MFS) profile domain-containing protein</fullName>
    </recommendedName>
</protein>
<sequence>MGLVLSVILIRKHKRRKNQNKKCAHHQQPALAVEPQVESDGDVEAKISPANVVDDNEITIEPGNQPPEAKNEDGICSICQEEQLAATAARRYRIRLIAGLFFPFALQALDVTIIASALPWIASDFNEVSQMNWIISAFNLASATFIPFWGQMADIFGRTAALETVLFLMIIGSALCTSAPLNAFPMLIFGRALQGMAAAGISVIIKAILADKVSLKENAKNTSIFSFFAGLSYGIGPVIGSFLTDSNWRWCFGINLPVAFTAIILVFIILRPELLGPQPLPGITEGNNANGDTPRMQRFKARMSMIDFGGQFLFLAGMGLVILALTWGGASYAWDNVHIIAPIVLGGILVIGFMYWEYLMAPGRYLARKFPLQRPTIPWALLSQRNMAFLFYIDVAAGLAMTAVLYFVDTYFVWVEGYTASKAGIQLLYYTPGIGIGVYFAMFFCNIWPRQTFTPLFLGSLIEALGITILTWALYHGHIPTIYGMMGLTGAGTGLRFMPGSLHGIGFFPNNIASVLSLTSFAIPFGSAIGMTIMDTVLNNKLASGFSSLPSFTNSTSTSTNSTTSTSTTNSLLASIDALPPQSQDLVRSKVSDAIVWSFIAILPLMWLAVLASAGLGNVNITKVRELDKDGKVDYKDNITEGVFVYEVLRRRLHGENGKEVVKNGDAREKEKEGVVVENNVDV</sequence>
<feature type="transmembrane region" description="Helical" evidence="5">
    <location>
        <begin position="481"/>
        <end position="499"/>
    </location>
</feature>
<comment type="subcellular location">
    <subcellularLocation>
        <location evidence="1">Membrane</location>
        <topology evidence="1">Multi-pass membrane protein</topology>
    </subcellularLocation>
</comment>
<feature type="transmembrane region" description="Helical" evidence="5">
    <location>
        <begin position="162"/>
        <end position="181"/>
    </location>
</feature>
<feature type="transmembrane region" description="Helical" evidence="5">
    <location>
        <begin position="339"/>
        <end position="359"/>
    </location>
</feature>
<evidence type="ECO:0000256" key="2">
    <source>
        <dbReference type="ARBA" id="ARBA00022692"/>
    </source>
</evidence>
<feature type="transmembrane region" description="Helical" evidence="5">
    <location>
        <begin position="100"/>
        <end position="121"/>
    </location>
</feature>
<evidence type="ECO:0000256" key="5">
    <source>
        <dbReference type="SAM" id="Phobius"/>
    </source>
</evidence>
<evidence type="ECO:0000313" key="8">
    <source>
        <dbReference type="Proteomes" id="UP000566819"/>
    </source>
</evidence>